<evidence type="ECO:0000313" key="1">
    <source>
        <dbReference type="EMBL" id="GMG27492.1"/>
    </source>
</evidence>
<protein>
    <submittedName>
        <fullName evidence="1">Unnamed protein product</fullName>
    </submittedName>
</protein>
<name>A0AAN4YDJ0_ASPOZ</name>
<dbReference type="AlphaFoldDB" id="A0AAN4YDJ0"/>
<comment type="caution">
    <text evidence="1">The sequence shown here is derived from an EMBL/GenBank/DDBJ whole genome shotgun (WGS) entry which is preliminary data.</text>
</comment>
<gene>
    <name evidence="1" type="ORF">Aory04_000410400</name>
</gene>
<proteinExistence type="predicted"/>
<dbReference type="Proteomes" id="UP001165205">
    <property type="component" value="Unassembled WGS sequence"/>
</dbReference>
<sequence length="284" mass="31959">MSRQLCITSVDGHTGFLIAELILTDNKFKKAIGTVTGLTLHPDAPFCKELSKLGAKIVPHRPGRLRDMVSSLQEVGADTMCLIPPAHTEKFDITAELIEATKKANVPNVCFLSSAGCDLAERDKQPRLREFIDLEARFMASKGDPSTSTGHSPVIIRCVVKSWLLILSYPGWPSVQLTYQSIYPSWFPAFFRYLDKHFLTEVNNPRAEAKKVLHAQSESDESEVQYLLEYYSLVREGKTNYISTTAFHDVTGGHPQEPPDFFKTYAQEFHAKRGHKKRKLSADK</sequence>
<dbReference type="Gene3D" id="3.40.50.720">
    <property type="entry name" value="NAD(P)-binding Rossmann-like Domain"/>
    <property type="match status" value="1"/>
</dbReference>
<dbReference type="EMBL" id="BSYA01000036">
    <property type="protein sequence ID" value="GMG27492.1"/>
    <property type="molecule type" value="Genomic_DNA"/>
</dbReference>
<reference evidence="1" key="1">
    <citation type="submission" date="2023-04" db="EMBL/GenBank/DDBJ databases">
        <title>Aspergillus oryzae NBRC 4228.</title>
        <authorList>
            <person name="Ichikawa N."/>
            <person name="Sato H."/>
            <person name="Tonouchi N."/>
        </authorList>
    </citation>
    <scope>NUCLEOTIDE SEQUENCE</scope>
    <source>
        <strain evidence="1">NBRC 4228</strain>
    </source>
</reference>
<organism evidence="1 2">
    <name type="scientific">Aspergillus oryzae</name>
    <name type="common">Yellow koji mold</name>
    <dbReference type="NCBI Taxonomy" id="5062"/>
    <lineage>
        <taxon>Eukaryota</taxon>
        <taxon>Fungi</taxon>
        <taxon>Dikarya</taxon>
        <taxon>Ascomycota</taxon>
        <taxon>Pezizomycotina</taxon>
        <taxon>Eurotiomycetes</taxon>
        <taxon>Eurotiomycetidae</taxon>
        <taxon>Eurotiales</taxon>
        <taxon>Aspergillaceae</taxon>
        <taxon>Aspergillus</taxon>
        <taxon>Aspergillus subgen. Circumdati</taxon>
    </lineage>
</organism>
<accession>A0AAN4YDJ0</accession>
<evidence type="ECO:0000313" key="2">
    <source>
        <dbReference type="Proteomes" id="UP001165205"/>
    </source>
</evidence>